<evidence type="ECO:0000313" key="2">
    <source>
        <dbReference type="Proteomes" id="UP000423641"/>
    </source>
</evidence>
<dbReference type="AlphaFoldDB" id="A0AAV6EEQ9"/>
<proteinExistence type="predicted"/>
<evidence type="ECO:0000313" key="1">
    <source>
        <dbReference type="EMBL" id="KAB0612917.1"/>
    </source>
</evidence>
<name>A0AAV6EEQ9_CAMHY</name>
<sequence>MANECEKISKFSTEIDESYFKAVVKDVVVQMVKHLCLAYSNAVIRTPIILITKASKVPSFLQIEILSLI</sequence>
<dbReference type="Proteomes" id="UP000423641">
    <property type="component" value="Unassembled WGS sequence"/>
</dbReference>
<accession>A0AAV6EEQ9</accession>
<gene>
    <name evidence="1" type="ORF">F7P66_05880</name>
</gene>
<organism evidence="1 2">
    <name type="scientific">Campylobacter hyointestinalis subsp. lawsonii</name>
    <dbReference type="NCBI Taxonomy" id="91353"/>
    <lineage>
        <taxon>Bacteria</taxon>
        <taxon>Pseudomonadati</taxon>
        <taxon>Campylobacterota</taxon>
        <taxon>Epsilonproteobacteria</taxon>
        <taxon>Campylobacterales</taxon>
        <taxon>Campylobacteraceae</taxon>
        <taxon>Campylobacter</taxon>
    </lineage>
</organism>
<comment type="caution">
    <text evidence="1">The sequence shown here is derived from an EMBL/GenBank/DDBJ whole genome shotgun (WGS) entry which is preliminary data.</text>
</comment>
<reference evidence="1 2" key="1">
    <citation type="submission" date="2019-09" db="EMBL/GenBank/DDBJ databases">
        <title>Draft genome sequences of 48 bacterial type strains from the CCUG.</title>
        <authorList>
            <person name="Tunovic T."/>
            <person name="Pineiro-Iglesias B."/>
            <person name="Unosson C."/>
            <person name="Inganas E."/>
            <person name="Ohlen M."/>
            <person name="Cardew S."/>
            <person name="Jensie-Markopoulos S."/>
            <person name="Salva-Serra F."/>
            <person name="Jaen-Luchoro D."/>
            <person name="Karlsson R."/>
            <person name="Svensson-Stadler L."/>
            <person name="Chun J."/>
            <person name="Moore E."/>
        </authorList>
    </citation>
    <scope>NUCLEOTIDE SEQUENCE [LARGE SCALE GENOMIC DNA]</scope>
    <source>
        <strain evidence="1 2">CCUG 34538</strain>
    </source>
</reference>
<dbReference type="EMBL" id="VZON01000004">
    <property type="protein sequence ID" value="KAB0612917.1"/>
    <property type="molecule type" value="Genomic_DNA"/>
</dbReference>
<protein>
    <submittedName>
        <fullName evidence="1">Uncharacterized protein</fullName>
    </submittedName>
</protein>